<evidence type="ECO:0000259" key="2">
    <source>
        <dbReference type="PROSITE" id="PS51462"/>
    </source>
</evidence>
<dbReference type="AlphaFoldDB" id="B9XIK6"/>
<dbReference type="Gene3D" id="3.90.79.10">
    <property type="entry name" value="Nucleoside Triphosphate Pyrophosphohydrolase"/>
    <property type="match status" value="1"/>
</dbReference>
<dbReference type="OrthoDB" id="9787476at2"/>
<dbReference type="RefSeq" id="WP_007415649.1">
    <property type="nucleotide sequence ID" value="NZ_ABOX02000018.1"/>
</dbReference>
<dbReference type="InterPro" id="IPR051325">
    <property type="entry name" value="Nudix_hydrolase_domain"/>
</dbReference>
<protein>
    <submittedName>
        <fullName evidence="3">NUDIX hydrolase</fullName>
    </submittedName>
</protein>
<keyword evidence="1 3" id="KW-0378">Hydrolase</keyword>
<evidence type="ECO:0000313" key="3">
    <source>
        <dbReference type="EMBL" id="EEF60269.1"/>
    </source>
</evidence>
<reference evidence="3 4" key="1">
    <citation type="journal article" date="2011" name="J. Bacteriol.">
        <title>Genome sequence of 'Pedosphaera parvula' Ellin514, an aerobic Verrucomicrobial isolate from pasture soil.</title>
        <authorList>
            <person name="Kant R."/>
            <person name="van Passel M.W."/>
            <person name="Sangwan P."/>
            <person name="Palva A."/>
            <person name="Lucas S."/>
            <person name="Copeland A."/>
            <person name="Lapidus A."/>
            <person name="Glavina Del Rio T."/>
            <person name="Dalin E."/>
            <person name="Tice H."/>
            <person name="Bruce D."/>
            <person name="Goodwin L."/>
            <person name="Pitluck S."/>
            <person name="Chertkov O."/>
            <person name="Larimer F.W."/>
            <person name="Land M.L."/>
            <person name="Hauser L."/>
            <person name="Brettin T.S."/>
            <person name="Detter J.C."/>
            <person name="Han S."/>
            <person name="de Vos W.M."/>
            <person name="Janssen P.H."/>
            <person name="Smidt H."/>
        </authorList>
    </citation>
    <scope>NUCLEOTIDE SEQUENCE [LARGE SCALE GENOMIC DNA]</scope>
    <source>
        <strain evidence="3 4">Ellin514</strain>
    </source>
</reference>
<evidence type="ECO:0000313" key="4">
    <source>
        <dbReference type="Proteomes" id="UP000003688"/>
    </source>
</evidence>
<dbReference type="Pfam" id="PF00293">
    <property type="entry name" value="NUDIX"/>
    <property type="match status" value="1"/>
</dbReference>
<keyword evidence="4" id="KW-1185">Reference proteome</keyword>
<dbReference type="GO" id="GO:0006754">
    <property type="term" value="P:ATP biosynthetic process"/>
    <property type="evidence" value="ECO:0007669"/>
    <property type="project" value="TreeGrafter"/>
</dbReference>
<sequence length="160" mass="17666">MSKISAGLLMYRTLEGRLEVLLVHPGGPFWRNKDAGAWSIPKGETDPGEDSLLAAKREFQEETGTKPQGTFISLGNTTLKSGKIVHAWTFEGNCDPAAIKSNTVKIEWPPKSGKLQEFPEVDKAAFWSVAEARVKINPAQIKFLERLEVIANKASWKTSV</sequence>
<dbReference type="CDD" id="cd04662">
    <property type="entry name" value="NUDIX_Hydrolase"/>
    <property type="match status" value="1"/>
</dbReference>
<dbReference type="InterPro" id="IPR015797">
    <property type="entry name" value="NUDIX_hydrolase-like_dom_sf"/>
</dbReference>
<dbReference type="STRING" id="320771.Cflav_PD2965"/>
<dbReference type="PANTHER" id="PTHR21340">
    <property type="entry name" value="DIADENOSINE 5,5-P1,P4-TETRAPHOSPHATE PYROPHOSPHOHYDROLASE MUTT"/>
    <property type="match status" value="1"/>
</dbReference>
<comment type="caution">
    <text evidence="3">The sequence shown here is derived from an EMBL/GenBank/DDBJ whole genome shotgun (WGS) entry which is preliminary data.</text>
</comment>
<dbReference type="SUPFAM" id="SSF55811">
    <property type="entry name" value="Nudix"/>
    <property type="match status" value="1"/>
</dbReference>
<dbReference type="InterPro" id="IPR020084">
    <property type="entry name" value="NUDIX_hydrolase_CS"/>
</dbReference>
<feature type="domain" description="Nudix hydrolase" evidence="2">
    <location>
        <begin position="1"/>
        <end position="149"/>
    </location>
</feature>
<dbReference type="EMBL" id="ABOX02000018">
    <property type="protein sequence ID" value="EEF60269.1"/>
    <property type="molecule type" value="Genomic_DNA"/>
</dbReference>
<name>B9XIK6_PEDPL</name>
<proteinExistence type="predicted"/>
<dbReference type="InterPro" id="IPR000086">
    <property type="entry name" value="NUDIX_hydrolase_dom"/>
</dbReference>
<dbReference type="PROSITE" id="PS51462">
    <property type="entry name" value="NUDIX"/>
    <property type="match status" value="1"/>
</dbReference>
<dbReference type="PROSITE" id="PS00893">
    <property type="entry name" value="NUDIX_BOX"/>
    <property type="match status" value="1"/>
</dbReference>
<dbReference type="Proteomes" id="UP000003688">
    <property type="component" value="Unassembled WGS sequence"/>
</dbReference>
<evidence type="ECO:0000256" key="1">
    <source>
        <dbReference type="ARBA" id="ARBA00022801"/>
    </source>
</evidence>
<dbReference type="GO" id="GO:0006167">
    <property type="term" value="P:AMP biosynthetic process"/>
    <property type="evidence" value="ECO:0007669"/>
    <property type="project" value="TreeGrafter"/>
</dbReference>
<accession>B9XIK6</accession>
<dbReference type="GO" id="GO:0004081">
    <property type="term" value="F:bis(5'-nucleosyl)-tetraphosphatase (asymmetrical) activity"/>
    <property type="evidence" value="ECO:0007669"/>
    <property type="project" value="TreeGrafter"/>
</dbReference>
<gene>
    <name evidence="3" type="ORF">Cflav_PD2965</name>
</gene>
<dbReference type="PANTHER" id="PTHR21340:SF7">
    <property type="entry name" value="NUDIX HYDROLASE DOMAIN-CONTAINING PROTEIN"/>
    <property type="match status" value="1"/>
</dbReference>
<organism evidence="3 4">
    <name type="scientific">Pedosphaera parvula (strain Ellin514)</name>
    <dbReference type="NCBI Taxonomy" id="320771"/>
    <lineage>
        <taxon>Bacteria</taxon>
        <taxon>Pseudomonadati</taxon>
        <taxon>Verrucomicrobiota</taxon>
        <taxon>Pedosphaerae</taxon>
        <taxon>Pedosphaerales</taxon>
        <taxon>Pedosphaeraceae</taxon>
        <taxon>Pedosphaera</taxon>
    </lineage>
</organism>